<sequence>MTGILEGNDLQAISNYIKSGKCKNITLMLGAGVSTAAGIPDFRSPGTGLYVGNFANLARLNLPYPEAVFEINFFSSNPVPFYTLANELYPGKFRPTLTHAFIRLLSEHSLLSMCFTQNIDTLERRVGVPENKIVEAHGSFASQRCIKCGTPFDSAKIKEMVLNFSKDKVVPRCEQKGCRGLVKHDIVFFGEALPKAFGQAPGYIRNSDLLIVIGTSLTVHPFASLAEIAPDTCPRVLINMETVGSFGEREDDVILLDKCDKVIKDLCKELGWEEELVKIWEETADSTDSSSSTSSGTSESTASTTKSSKGEEKLEEEVAKLAEKIQKQMALEEVTSGISEKQSSTSNDNAPTEVASESAESEAPSPAAISATDTTAQDSEPVATISTGESAPSAKQESGLADSQKL</sequence>
<dbReference type="PANTHER" id="PTHR11085">
    <property type="entry name" value="NAD-DEPENDENT PROTEIN DEACYLASE SIRTUIN-5, MITOCHONDRIAL-RELATED"/>
    <property type="match status" value="1"/>
</dbReference>
<evidence type="ECO:0000256" key="7">
    <source>
        <dbReference type="ARBA" id="ARBA00023128"/>
    </source>
</evidence>
<comment type="catalytic activity">
    <reaction evidence="8">
        <text>N(6)-acetyl-L-lysyl-[protein] + NAD(+) + H2O = 2''-O-acetyl-ADP-D-ribose + nicotinamide + L-lysyl-[protein]</text>
        <dbReference type="Rhea" id="RHEA:43636"/>
        <dbReference type="Rhea" id="RHEA-COMP:9752"/>
        <dbReference type="Rhea" id="RHEA-COMP:10731"/>
        <dbReference type="ChEBI" id="CHEBI:15377"/>
        <dbReference type="ChEBI" id="CHEBI:17154"/>
        <dbReference type="ChEBI" id="CHEBI:29969"/>
        <dbReference type="ChEBI" id="CHEBI:57540"/>
        <dbReference type="ChEBI" id="CHEBI:61930"/>
        <dbReference type="ChEBI" id="CHEBI:83767"/>
        <dbReference type="EC" id="2.3.1.286"/>
    </reaction>
</comment>
<evidence type="ECO:0000256" key="2">
    <source>
        <dbReference type="ARBA" id="ARBA00006924"/>
    </source>
</evidence>
<dbReference type="AlphaFoldDB" id="A0A6A4GX61"/>
<feature type="active site" description="Proton acceptor" evidence="9 12">
    <location>
        <position position="137"/>
    </location>
</feature>
<feature type="binding site" evidence="10">
    <location>
        <position position="259"/>
    </location>
    <ligand>
        <name>NAD(+)</name>
        <dbReference type="ChEBI" id="CHEBI:57540"/>
    </ligand>
</feature>
<dbReference type="Gene3D" id="3.40.50.1220">
    <property type="entry name" value="TPP-binding domain"/>
    <property type="match status" value="1"/>
</dbReference>
<feature type="binding site" evidence="11 12">
    <location>
        <position position="148"/>
    </location>
    <ligand>
        <name>Zn(2+)</name>
        <dbReference type="ChEBI" id="CHEBI:29105"/>
    </ligand>
</feature>
<evidence type="ECO:0000256" key="1">
    <source>
        <dbReference type="ARBA" id="ARBA00004173"/>
    </source>
</evidence>
<feature type="binding site" evidence="11 12">
    <location>
        <position position="178"/>
    </location>
    <ligand>
        <name>Zn(2+)</name>
        <dbReference type="ChEBI" id="CHEBI:29105"/>
    </ligand>
</feature>
<evidence type="ECO:0000256" key="10">
    <source>
        <dbReference type="PIRSR" id="PIRSR037938-2"/>
    </source>
</evidence>
<feature type="compositionally biased region" description="Polar residues" evidence="13">
    <location>
        <begin position="336"/>
        <end position="349"/>
    </location>
</feature>
<feature type="binding site" evidence="10">
    <location>
        <begin position="215"/>
        <end position="216"/>
    </location>
    <ligand>
        <name>NAD(+)</name>
        <dbReference type="ChEBI" id="CHEBI:57540"/>
    </ligand>
</feature>
<keyword evidence="16" id="KW-1185">Reference proteome</keyword>
<reference evidence="15" key="1">
    <citation type="journal article" date="2019" name="Environ. Microbiol.">
        <title>Fungal ecological strategies reflected in gene transcription - a case study of two litter decomposers.</title>
        <authorList>
            <person name="Barbi F."/>
            <person name="Kohler A."/>
            <person name="Barry K."/>
            <person name="Baskaran P."/>
            <person name="Daum C."/>
            <person name="Fauchery L."/>
            <person name="Ihrmark K."/>
            <person name="Kuo A."/>
            <person name="LaButti K."/>
            <person name="Lipzen A."/>
            <person name="Morin E."/>
            <person name="Grigoriev I.V."/>
            <person name="Henrissat B."/>
            <person name="Lindahl B."/>
            <person name="Martin F."/>
        </authorList>
    </citation>
    <scope>NUCLEOTIDE SEQUENCE</scope>
    <source>
        <strain evidence="15">JB14</strain>
    </source>
</reference>
<keyword evidence="5 8" id="KW-0862">Zinc</keyword>
<feature type="binding site" evidence="10">
    <location>
        <begin position="41"/>
        <end position="43"/>
    </location>
    <ligand>
        <name>NAD(+)</name>
        <dbReference type="ChEBI" id="CHEBI:57540"/>
    </ligand>
</feature>
<feature type="binding site" evidence="10">
    <location>
        <begin position="239"/>
        <end position="241"/>
    </location>
    <ligand>
        <name>NAD(+)</name>
        <dbReference type="ChEBI" id="CHEBI:57540"/>
    </ligand>
</feature>
<dbReference type="PROSITE" id="PS50305">
    <property type="entry name" value="SIRTUIN"/>
    <property type="match status" value="1"/>
</dbReference>
<feature type="region of interest" description="Disordered" evidence="13">
    <location>
        <begin position="283"/>
        <end position="317"/>
    </location>
</feature>
<dbReference type="Gene3D" id="3.30.1600.10">
    <property type="entry name" value="SIR2/SIRT2 'Small Domain"/>
    <property type="match status" value="1"/>
</dbReference>
<feature type="region of interest" description="Disordered" evidence="13">
    <location>
        <begin position="332"/>
        <end position="406"/>
    </location>
</feature>
<feature type="binding site" evidence="11 12">
    <location>
        <position position="145"/>
    </location>
    <ligand>
        <name>Zn(2+)</name>
        <dbReference type="ChEBI" id="CHEBI:29105"/>
    </ligand>
</feature>
<keyword evidence="7" id="KW-0496">Mitochondrion</keyword>
<accession>A0A6A4GX61</accession>
<dbReference type="PIRSF" id="PIRSF037938">
    <property type="entry name" value="SIR2_euk"/>
    <property type="match status" value="1"/>
</dbReference>
<feature type="binding site" evidence="10">
    <location>
        <begin position="31"/>
        <end position="35"/>
    </location>
    <ligand>
        <name>NAD(+)</name>
        <dbReference type="ChEBI" id="CHEBI:57540"/>
    </ligand>
</feature>
<dbReference type="EC" id="2.3.1.286" evidence="8"/>
<evidence type="ECO:0000313" key="16">
    <source>
        <dbReference type="Proteomes" id="UP000799118"/>
    </source>
</evidence>
<dbReference type="InterPro" id="IPR026591">
    <property type="entry name" value="Sirtuin_cat_small_dom_sf"/>
</dbReference>
<dbReference type="InterPro" id="IPR029035">
    <property type="entry name" value="DHS-like_NAD/FAD-binding_dom"/>
</dbReference>
<feature type="binding site" evidence="10">
    <location>
        <begin position="117"/>
        <end position="120"/>
    </location>
    <ligand>
        <name>NAD(+)</name>
        <dbReference type="ChEBI" id="CHEBI:57540"/>
    </ligand>
</feature>
<evidence type="ECO:0000256" key="4">
    <source>
        <dbReference type="ARBA" id="ARBA00022723"/>
    </source>
</evidence>
<dbReference type="InterPro" id="IPR026590">
    <property type="entry name" value="Ssirtuin_cat_dom"/>
</dbReference>
<name>A0A6A4GX61_9AGAR</name>
<dbReference type="SUPFAM" id="SSF52467">
    <property type="entry name" value="DHS-like NAD/FAD-binding domain"/>
    <property type="match status" value="1"/>
</dbReference>
<evidence type="ECO:0000259" key="14">
    <source>
        <dbReference type="PROSITE" id="PS50305"/>
    </source>
</evidence>
<comment type="subcellular location">
    <subcellularLocation>
        <location evidence="1">Mitochondrion</location>
    </subcellularLocation>
</comment>
<evidence type="ECO:0000256" key="9">
    <source>
        <dbReference type="PIRSR" id="PIRSR037938-1"/>
    </source>
</evidence>
<dbReference type="GO" id="GO:0008270">
    <property type="term" value="F:zinc ion binding"/>
    <property type="evidence" value="ECO:0007669"/>
    <property type="project" value="UniProtKB-UniRule"/>
</dbReference>
<dbReference type="EMBL" id="ML769657">
    <property type="protein sequence ID" value="KAE9390462.1"/>
    <property type="molecule type" value="Genomic_DNA"/>
</dbReference>
<evidence type="ECO:0000256" key="5">
    <source>
        <dbReference type="ARBA" id="ARBA00022833"/>
    </source>
</evidence>
<keyword evidence="6 8" id="KW-0520">NAD</keyword>
<feature type="compositionally biased region" description="Low complexity" evidence="13">
    <location>
        <begin position="350"/>
        <end position="371"/>
    </location>
</feature>
<feature type="compositionally biased region" description="Low complexity" evidence="13">
    <location>
        <begin position="286"/>
        <end position="307"/>
    </location>
</feature>
<evidence type="ECO:0000256" key="13">
    <source>
        <dbReference type="SAM" id="MobiDB-lite"/>
    </source>
</evidence>
<dbReference type="GO" id="GO:0017136">
    <property type="term" value="F:histone deacetylase activity, NAD-dependent"/>
    <property type="evidence" value="ECO:0007669"/>
    <property type="project" value="InterPro"/>
</dbReference>
<evidence type="ECO:0000256" key="12">
    <source>
        <dbReference type="PROSITE-ProRule" id="PRU00236"/>
    </source>
</evidence>
<evidence type="ECO:0000313" key="15">
    <source>
        <dbReference type="EMBL" id="KAE9390462.1"/>
    </source>
</evidence>
<dbReference type="InterPro" id="IPR017328">
    <property type="entry name" value="Sirtuin_class_I"/>
</dbReference>
<evidence type="ECO:0000256" key="6">
    <source>
        <dbReference type="ARBA" id="ARBA00023027"/>
    </source>
</evidence>
<feature type="binding site" evidence="11 12">
    <location>
        <position position="173"/>
    </location>
    <ligand>
        <name>Zn(2+)</name>
        <dbReference type="ChEBI" id="CHEBI:29105"/>
    </ligand>
</feature>
<dbReference type="GO" id="GO:0005634">
    <property type="term" value="C:nucleus"/>
    <property type="evidence" value="ECO:0007669"/>
    <property type="project" value="TreeGrafter"/>
</dbReference>
<dbReference type="PANTHER" id="PTHR11085:SF6">
    <property type="entry name" value="NAD-DEPENDENT PROTEIN DEACETYLASE SIRTUIN-2"/>
    <property type="match status" value="1"/>
</dbReference>
<dbReference type="Proteomes" id="UP000799118">
    <property type="component" value="Unassembled WGS sequence"/>
</dbReference>
<keyword evidence="3 8" id="KW-0808">Transferase</keyword>
<dbReference type="Pfam" id="PF02146">
    <property type="entry name" value="SIR2"/>
    <property type="match status" value="1"/>
</dbReference>
<proteinExistence type="inferred from homology"/>
<comment type="similarity">
    <text evidence="2 8">Belongs to the sirtuin family. Class I subfamily.</text>
</comment>
<comment type="cofactor">
    <cofactor evidence="11">
        <name>Zn(2+)</name>
        <dbReference type="ChEBI" id="CHEBI:29105"/>
    </cofactor>
    <text evidence="11">Binds 1 zinc ion per subunit.</text>
</comment>
<evidence type="ECO:0000256" key="3">
    <source>
        <dbReference type="ARBA" id="ARBA00022679"/>
    </source>
</evidence>
<protein>
    <recommendedName>
        <fullName evidence="8">NAD-dependent protein deacetylase</fullName>
        <ecNumber evidence="8">2.3.1.286</ecNumber>
    </recommendedName>
</protein>
<dbReference type="InterPro" id="IPR003000">
    <property type="entry name" value="Sirtuin"/>
</dbReference>
<dbReference type="GO" id="GO:0005739">
    <property type="term" value="C:mitochondrion"/>
    <property type="evidence" value="ECO:0007669"/>
    <property type="project" value="UniProtKB-SubCell"/>
</dbReference>
<feature type="compositionally biased region" description="Basic and acidic residues" evidence="13">
    <location>
        <begin position="308"/>
        <end position="317"/>
    </location>
</feature>
<dbReference type="InterPro" id="IPR050134">
    <property type="entry name" value="NAD-dep_sirtuin_deacylases"/>
</dbReference>
<dbReference type="CDD" id="cd01408">
    <property type="entry name" value="SIRT1"/>
    <property type="match status" value="1"/>
</dbReference>
<feature type="domain" description="Deacetylase sirtuin-type" evidence="14">
    <location>
        <begin position="2"/>
        <end position="273"/>
    </location>
</feature>
<dbReference type="OrthoDB" id="420264at2759"/>
<organism evidence="15 16">
    <name type="scientific">Gymnopus androsaceus JB14</name>
    <dbReference type="NCBI Taxonomy" id="1447944"/>
    <lineage>
        <taxon>Eukaryota</taxon>
        <taxon>Fungi</taxon>
        <taxon>Dikarya</taxon>
        <taxon>Basidiomycota</taxon>
        <taxon>Agaricomycotina</taxon>
        <taxon>Agaricomycetes</taxon>
        <taxon>Agaricomycetidae</taxon>
        <taxon>Agaricales</taxon>
        <taxon>Marasmiineae</taxon>
        <taxon>Omphalotaceae</taxon>
        <taxon>Gymnopus</taxon>
    </lineage>
</organism>
<dbReference type="GO" id="GO:0070403">
    <property type="term" value="F:NAD+ binding"/>
    <property type="evidence" value="ECO:0007669"/>
    <property type="project" value="UniProtKB-UniRule"/>
</dbReference>
<gene>
    <name evidence="15" type="ORF">BT96DRAFT_1002275</name>
</gene>
<keyword evidence="4 8" id="KW-0479">Metal-binding</keyword>
<evidence type="ECO:0000256" key="8">
    <source>
        <dbReference type="PIRNR" id="PIRNR037938"/>
    </source>
</evidence>
<evidence type="ECO:0000256" key="11">
    <source>
        <dbReference type="PIRSR" id="PIRSR037938-3"/>
    </source>
</evidence>
<feature type="compositionally biased region" description="Polar residues" evidence="13">
    <location>
        <begin position="372"/>
        <end position="396"/>
    </location>
</feature>